<reference evidence="1" key="1">
    <citation type="journal article" date="2015" name="Nature">
        <title>Complex archaea that bridge the gap between prokaryotes and eukaryotes.</title>
        <authorList>
            <person name="Spang A."/>
            <person name="Saw J.H."/>
            <person name="Jorgensen S.L."/>
            <person name="Zaremba-Niedzwiedzka K."/>
            <person name="Martijn J."/>
            <person name="Lind A.E."/>
            <person name="van Eijk R."/>
            <person name="Schleper C."/>
            <person name="Guy L."/>
            <person name="Ettema T.J."/>
        </authorList>
    </citation>
    <scope>NUCLEOTIDE SEQUENCE</scope>
</reference>
<proteinExistence type="predicted"/>
<comment type="caution">
    <text evidence="1">The sequence shown here is derived from an EMBL/GenBank/DDBJ whole genome shotgun (WGS) entry which is preliminary data.</text>
</comment>
<evidence type="ECO:0008006" key="2">
    <source>
        <dbReference type="Google" id="ProtNLM"/>
    </source>
</evidence>
<gene>
    <name evidence="1" type="ORF">LCGC14_0821640</name>
</gene>
<organism evidence="1">
    <name type="scientific">marine sediment metagenome</name>
    <dbReference type="NCBI Taxonomy" id="412755"/>
    <lineage>
        <taxon>unclassified sequences</taxon>
        <taxon>metagenomes</taxon>
        <taxon>ecological metagenomes</taxon>
    </lineage>
</organism>
<dbReference type="AlphaFoldDB" id="A0A0F9Q3X9"/>
<evidence type="ECO:0000313" key="1">
    <source>
        <dbReference type="EMBL" id="KKN31672.1"/>
    </source>
</evidence>
<sequence length="206" mass="24543">MNDLVGQKFGRLFVIKKMDNSKNRHSQWLCRCECGKEKIIRGDSLKNENTKSCGCLHIEISTKHGHRTEAKMSETYHSWNNMIQRCTNPKNEFYYNYGGRGITVCKRWLNFENFLKDMDEVPKKHQIDRINNNGNYCKDNCKWSTRTEQGRNKRNNRLETYNGKTQCLIEWVEEFGISYSVLWDRLYKLGWSIKKALTTPVKKRRK</sequence>
<name>A0A0F9Q3X9_9ZZZZ</name>
<accession>A0A0F9Q3X9</accession>
<protein>
    <recommendedName>
        <fullName evidence="2">AP2/ERF domain-containing protein</fullName>
    </recommendedName>
</protein>
<dbReference type="EMBL" id="LAZR01002310">
    <property type="protein sequence ID" value="KKN31672.1"/>
    <property type="molecule type" value="Genomic_DNA"/>
</dbReference>